<sequence>MLFLRVFRHTVWREIE</sequence>
<reference evidence="1" key="1">
    <citation type="submission" date="2018-02" db="EMBL/GenBank/DDBJ databases">
        <title>Rhizophora mucronata_Transcriptome.</title>
        <authorList>
            <person name="Meera S.P."/>
            <person name="Sreeshan A."/>
            <person name="Augustine A."/>
        </authorList>
    </citation>
    <scope>NUCLEOTIDE SEQUENCE</scope>
    <source>
        <tissue evidence="1">Leaf</tissue>
    </source>
</reference>
<accession>A0A2P2K5H9</accession>
<name>A0A2P2K5H9_RHIMU</name>
<proteinExistence type="predicted"/>
<organism evidence="1">
    <name type="scientific">Rhizophora mucronata</name>
    <name type="common">Asiatic mangrove</name>
    <dbReference type="NCBI Taxonomy" id="61149"/>
    <lineage>
        <taxon>Eukaryota</taxon>
        <taxon>Viridiplantae</taxon>
        <taxon>Streptophyta</taxon>
        <taxon>Embryophyta</taxon>
        <taxon>Tracheophyta</taxon>
        <taxon>Spermatophyta</taxon>
        <taxon>Magnoliopsida</taxon>
        <taxon>eudicotyledons</taxon>
        <taxon>Gunneridae</taxon>
        <taxon>Pentapetalae</taxon>
        <taxon>rosids</taxon>
        <taxon>fabids</taxon>
        <taxon>Malpighiales</taxon>
        <taxon>Rhizophoraceae</taxon>
        <taxon>Rhizophora</taxon>
    </lineage>
</organism>
<evidence type="ECO:0000313" key="1">
    <source>
        <dbReference type="EMBL" id="MBX00968.1"/>
    </source>
</evidence>
<protein>
    <submittedName>
        <fullName evidence="1">Uncharacterized protein</fullName>
    </submittedName>
</protein>
<dbReference type="EMBL" id="GGEC01020484">
    <property type="protein sequence ID" value="MBX00968.1"/>
    <property type="molecule type" value="Transcribed_RNA"/>
</dbReference>
<dbReference type="AlphaFoldDB" id="A0A2P2K5H9"/>